<reference evidence="1 2" key="1">
    <citation type="journal article" date="2023" name="Plants (Basel)">
        <title>Bridging the Gap: Combining Genomics and Transcriptomics Approaches to Understand Stylosanthes scabra, an Orphan Legume from the Brazilian Caatinga.</title>
        <authorList>
            <person name="Ferreira-Neto J.R.C."/>
            <person name="da Silva M.D."/>
            <person name="Binneck E."/>
            <person name="de Melo N.F."/>
            <person name="da Silva R.H."/>
            <person name="de Melo A.L.T.M."/>
            <person name="Pandolfi V."/>
            <person name="Bustamante F.O."/>
            <person name="Brasileiro-Vidal A.C."/>
            <person name="Benko-Iseppon A.M."/>
        </authorList>
    </citation>
    <scope>NUCLEOTIDE SEQUENCE [LARGE SCALE GENOMIC DNA]</scope>
    <source>
        <tissue evidence="1">Leaves</tissue>
    </source>
</reference>
<organism evidence="1 2">
    <name type="scientific">Stylosanthes scabra</name>
    <dbReference type="NCBI Taxonomy" id="79078"/>
    <lineage>
        <taxon>Eukaryota</taxon>
        <taxon>Viridiplantae</taxon>
        <taxon>Streptophyta</taxon>
        <taxon>Embryophyta</taxon>
        <taxon>Tracheophyta</taxon>
        <taxon>Spermatophyta</taxon>
        <taxon>Magnoliopsida</taxon>
        <taxon>eudicotyledons</taxon>
        <taxon>Gunneridae</taxon>
        <taxon>Pentapetalae</taxon>
        <taxon>rosids</taxon>
        <taxon>fabids</taxon>
        <taxon>Fabales</taxon>
        <taxon>Fabaceae</taxon>
        <taxon>Papilionoideae</taxon>
        <taxon>50 kb inversion clade</taxon>
        <taxon>dalbergioids sensu lato</taxon>
        <taxon>Dalbergieae</taxon>
        <taxon>Pterocarpus clade</taxon>
        <taxon>Stylosanthes</taxon>
    </lineage>
</organism>
<evidence type="ECO:0000313" key="2">
    <source>
        <dbReference type="Proteomes" id="UP001341840"/>
    </source>
</evidence>
<gene>
    <name evidence="1" type="ORF">PIB30_022273</name>
</gene>
<proteinExistence type="predicted"/>
<name>A0ABU6S9C3_9FABA</name>
<dbReference type="EMBL" id="JASCZI010060490">
    <property type="protein sequence ID" value="MED6132809.1"/>
    <property type="molecule type" value="Genomic_DNA"/>
</dbReference>
<dbReference type="Proteomes" id="UP001341840">
    <property type="component" value="Unassembled WGS sequence"/>
</dbReference>
<accession>A0ABU6S9C3</accession>
<protein>
    <submittedName>
        <fullName evidence="1">Uncharacterized protein</fullName>
    </submittedName>
</protein>
<sequence>MWRALKLKNKPGNFKSVMWISFASDLWNDLKTRYSQRDVFRVGESKEEFNVIRHWKQKTAHHISTQGENEDSGADVELIDSGQDEKASTSVNHITSLATLTQPKGTFFIEDD</sequence>
<comment type="caution">
    <text evidence="1">The sequence shown here is derived from an EMBL/GenBank/DDBJ whole genome shotgun (WGS) entry which is preliminary data.</text>
</comment>
<keyword evidence="2" id="KW-1185">Reference proteome</keyword>
<evidence type="ECO:0000313" key="1">
    <source>
        <dbReference type="EMBL" id="MED6132809.1"/>
    </source>
</evidence>